<feature type="region of interest" description="Disordered" evidence="1">
    <location>
        <begin position="193"/>
        <end position="230"/>
    </location>
</feature>
<organism evidence="2 3">
    <name type="scientific">Colocasia esculenta</name>
    <name type="common">Wild taro</name>
    <name type="synonym">Arum esculentum</name>
    <dbReference type="NCBI Taxonomy" id="4460"/>
    <lineage>
        <taxon>Eukaryota</taxon>
        <taxon>Viridiplantae</taxon>
        <taxon>Streptophyta</taxon>
        <taxon>Embryophyta</taxon>
        <taxon>Tracheophyta</taxon>
        <taxon>Spermatophyta</taxon>
        <taxon>Magnoliopsida</taxon>
        <taxon>Liliopsida</taxon>
        <taxon>Araceae</taxon>
        <taxon>Aroideae</taxon>
        <taxon>Colocasieae</taxon>
        <taxon>Colocasia</taxon>
    </lineage>
</organism>
<gene>
    <name evidence="2" type="ORF">Taro_014189</name>
</gene>
<dbReference type="EMBL" id="NMUH01000584">
    <property type="protein sequence ID" value="MQL81719.1"/>
    <property type="molecule type" value="Genomic_DNA"/>
</dbReference>
<name>A0A843UPE5_COLES</name>
<feature type="region of interest" description="Disordered" evidence="1">
    <location>
        <begin position="281"/>
        <end position="347"/>
    </location>
</feature>
<dbReference type="Proteomes" id="UP000652761">
    <property type="component" value="Unassembled WGS sequence"/>
</dbReference>
<feature type="compositionally biased region" description="Polar residues" evidence="1">
    <location>
        <begin position="214"/>
        <end position="230"/>
    </location>
</feature>
<feature type="compositionally biased region" description="Basic and acidic residues" evidence="1">
    <location>
        <begin position="201"/>
        <end position="213"/>
    </location>
</feature>
<reference evidence="2" key="1">
    <citation type="submission" date="2017-07" db="EMBL/GenBank/DDBJ databases">
        <title>Taro Niue Genome Assembly and Annotation.</title>
        <authorList>
            <person name="Atibalentja N."/>
            <person name="Keating K."/>
            <person name="Fields C.J."/>
        </authorList>
    </citation>
    <scope>NUCLEOTIDE SEQUENCE</scope>
    <source>
        <strain evidence="2">Niue_2</strain>
        <tissue evidence="2">Leaf</tissue>
    </source>
</reference>
<protein>
    <submittedName>
        <fullName evidence="2">Uncharacterized protein</fullName>
    </submittedName>
</protein>
<evidence type="ECO:0000313" key="3">
    <source>
        <dbReference type="Proteomes" id="UP000652761"/>
    </source>
</evidence>
<feature type="compositionally biased region" description="Basic and acidic residues" evidence="1">
    <location>
        <begin position="303"/>
        <end position="314"/>
    </location>
</feature>
<feature type="compositionally biased region" description="Polar residues" evidence="1">
    <location>
        <begin position="281"/>
        <end position="292"/>
    </location>
</feature>
<dbReference type="AlphaFoldDB" id="A0A843UPE5"/>
<keyword evidence="3" id="KW-1185">Reference proteome</keyword>
<evidence type="ECO:0000256" key="1">
    <source>
        <dbReference type="SAM" id="MobiDB-lite"/>
    </source>
</evidence>
<evidence type="ECO:0000313" key="2">
    <source>
        <dbReference type="EMBL" id="MQL81719.1"/>
    </source>
</evidence>
<feature type="compositionally biased region" description="Low complexity" evidence="1">
    <location>
        <begin position="293"/>
        <end position="302"/>
    </location>
</feature>
<comment type="caution">
    <text evidence="2">The sequence shown here is derived from an EMBL/GenBank/DDBJ whole genome shotgun (WGS) entry which is preliminary data.</text>
</comment>
<accession>A0A843UPE5</accession>
<sequence>MTYNENRCVLREILWELSSKYFRVPYCLLYSNCPSYHKVQRHKVNLPAVILEKMIASKDLQESLPYGSLLTLIFKKFSVDLSGEMFVGNKEKIGIFTLKRSKYSLVGKKQNLWYKSSVPECEHEIFPDESLVSLLSNEAPASEVQHEPPSIQIRSEDSFPVQEDVPPSIPVLDAPEDTINDVLRDLRGKKVISEDIPTSSPHDHLFEEREPHHSPSQFETRPRSQGESSNSLNDILDLVRSQHENMSVLHMQVVLLDAKFDGLSDEVKQIEDLLLQLVCQPGTSRPSGPASSQQQEETVPTQEQEHQAESHDPVPEDPVLEQSVEKEPENLIVQQPMSVEFQQQKDE</sequence>
<proteinExistence type="predicted"/>
<feature type="compositionally biased region" description="Polar residues" evidence="1">
    <location>
        <begin position="332"/>
        <end position="347"/>
    </location>
</feature>